<proteinExistence type="predicted"/>
<dbReference type="Gramene" id="EOY20516">
    <property type="protein sequence ID" value="EOY20516"/>
    <property type="gene ID" value="TCM_046155"/>
</dbReference>
<gene>
    <name evidence="2" type="ORF">TCM_046155</name>
</gene>
<keyword evidence="3" id="KW-1185">Reference proteome</keyword>
<feature type="compositionally biased region" description="Basic and acidic residues" evidence="1">
    <location>
        <begin position="26"/>
        <end position="35"/>
    </location>
</feature>
<protein>
    <submittedName>
        <fullName evidence="2">Uncharacterized protein</fullName>
    </submittedName>
</protein>
<name>S1S488_THECC</name>
<dbReference type="HOGENOM" id="CLU_2077371_0_0_1"/>
<accession>S1S488</accession>
<evidence type="ECO:0000313" key="2">
    <source>
        <dbReference type="EMBL" id="EOY20516.1"/>
    </source>
</evidence>
<dbReference type="AlphaFoldDB" id="S1S488"/>
<reference evidence="2 3" key="1">
    <citation type="journal article" date="2013" name="Genome Biol.">
        <title>The genome sequence of the most widely cultivated cacao type and its use to identify candidate genes regulating pod color.</title>
        <authorList>
            <person name="Motamayor J.C."/>
            <person name="Mockaitis K."/>
            <person name="Schmutz J."/>
            <person name="Haiminen N."/>
            <person name="Iii D.L."/>
            <person name="Cornejo O."/>
            <person name="Findley S.D."/>
            <person name="Zheng P."/>
            <person name="Utro F."/>
            <person name="Royaert S."/>
            <person name="Saski C."/>
            <person name="Jenkins J."/>
            <person name="Podicheti R."/>
            <person name="Zhao M."/>
            <person name="Scheffler B.E."/>
            <person name="Stack J.C."/>
            <person name="Feltus F.A."/>
            <person name="Mustiga G.M."/>
            <person name="Amores F."/>
            <person name="Phillips W."/>
            <person name="Marelli J.P."/>
            <person name="May G.D."/>
            <person name="Shapiro H."/>
            <person name="Ma J."/>
            <person name="Bustamante C.D."/>
            <person name="Schnell R.J."/>
            <person name="Main D."/>
            <person name="Gilbert D."/>
            <person name="Parida L."/>
            <person name="Kuhn D.N."/>
        </authorList>
    </citation>
    <scope>NUCLEOTIDE SEQUENCE [LARGE SCALE GENOMIC DNA]</scope>
    <source>
        <strain evidence="3">cv. Matina 1-6</strain>
    </source>
</reference>
<feature type="region of interest" description="Disordered" evidence="1">
    <location>
        <begin position="24"/>
        <end position="56"/>
    </location>
</feature>
<evidence type="ECO:0000256" key="1">
    <source>
        <dbReference type="SAM" id="MobiDB-lite"/>
    </source>
</evidence>
<dbReference type="EMBL" id="KE133555">
    <property type="protein sequence ID" value="EOY20516.1"/>
    <property type="molecule type" value="Genomic_DNA"/>
</dbReference>
<sequence>MPPVRRSKSWFVCRCGGRVKAGCLPSRKEGKQGEKNRRRKIRDPVGQSNKATCKLKTTRSGGEFDELISKRTSRSTPIELNFLDALFFGFTGAATSATTSAMARDEAVNSTKIPKPQA</sequence>
<organism evidence="2 3">
    <name type="scientific">Theobroma cacao</name>
    <name type="common">Cacao</name>
    <name type="synonym">Cocoa</name>
    <dbReference type="NCBI Taxonomy" id="3641"/>
    <lineage>
        <taxon>Eukaryota</taxon>
        <taxon>Viridiplantae</taxon>
        <taxon>Streptophyta</taxon>
        <taxon>Embryophyta</taxon>
        <taxon>Tracheophyta</taxon>
        <taxon>Spermatophyta</taxon>
        <taxon>Magnoliopsida</taxon>
        <taxon>eudicotyledons</taxon>
        <taxon>Gunneridae</taxon>
        <taxon>Pentapetalae</taxon>
        <taxon>rosids</taxon>
        <taxon>malvids</taxon>
        <taxon>Malvales</taxon>
        <taxon>Malvaceae</taxon>
        <taxon>Byttnerioideae</taxon>
        <taxon>Theobroma</taxon>
    </lineage>
</organism>
<evidence type="ECO:0000313" key="3">
    <source>
        <dbReference type="Proteomes" id="UP000026915"/>
    </source>
</evidence>
<dbReference type="InParanoid" id="S1S488"/>
<dbReference type="Proteomes" id="UP000026915">
    <property type="component" value="Unassembled WGS sequence"/>
</dbReference>